<feature type="region of interest" description="Disordered" evidence="2">
    <location>
        <begin position="710"/>
        <end position="752"/>
    </location>
</feature>
<feature type="compositionally biased region" description="Low complexity" evidence="2">
    <location>
        <begin position="524"/>
        <end position="534"/>
    </location>
</feature>
<feature type="compositionally biased region" description="Basic and acidic residues" evidence="2">
    <location>
        <begin position="117"/>
        <end position="132"/>
    </location>
</feature>
<dbReference type="CDD" id="cd17043">
    <property type="entry name" value="RA"/>
    <property type="match status" value="2"/>
</dbReference>
<dbReference type="Pfam" id="PF00788">
    <property type="entry name" value="RA"/>
    <property type="match status" value="2"/>
</dbReference>
<dbReference type="InterPro" id="IPR013761">
    <property type="entry name" value="SAM/pointed_sf"/>
</dbReference>
<dbReference type="EMBL" id="RCHS01000163">
    <property type="protein sequence ID" value="RMX60379.1"/>
    <property type="molecule type" value="Genomic_DNA"/>
</dbReference>
<feature type="coiled-coil region" evidence="1">
    <location>
        <begin position="822"/>
        <end position="863"/>
    </location>
</feature>
<feature type="domain" description="Ras-associating" evidence="5">
    <location>
        <begin position="247"/>
        <end position="338"/>
    </location>
</feature>
<sequence>MFSQKGLQRHPVNKWNERDVCRWLKKRGLGKLWRNFHDKKIDGKVLLQITSQYLDRLGVSNPTSRDKLLAAVHELKLFGGSIPDERMFRSPRPKRRSLPARPVGMQEILLKGALSDSTEKGVSERELVERKTPQRVLQEQTEEMLSEPEKGTVQVRTPGLTPDTEITNIEITNRTTSKELVHMLLEKYHELSKDHNLFYIAVEIEIQKKDSSLPMSQMMVLADDARPLQIQSRQPTGEAKFHLKMRSGGLLRVQAGILSPGATYKCVQISRKTRADEVVKMILSSYGSDAPPEKFVLVERLSDSEAGRILEADECPLEVQSQWETGDQGTFTLTQAEFEGVLLSDEKNPPNQQGSSSDNEMNTTSVSDQKTTSSASETEDKENMEEARKGQTSIDALDLQTVNQVKRKVSQIDNLRHKFQEYQEFHGNHKKTTQSSSNEALVQEPKKRKVSQIDLFRSKFLAYYGGKMEGPGDLDPLSEIVKASETAGKNGLKKKSSPSRSPSSEHSDGEELPRFSSSPPPYLRDNNNNNNNNNDRNKSNGSKINDASLKDLKIKNNRKDPAPEISHLPRLSLASVLQRCKLMTVILNREAEESWGIELVHVTKTGSSVSPNDNNEKDWDDEKVVYVQHNGPGQNSIINTSCAGNVGNQLSEPTSPLSESSSGSSEQEIATILGTEERSRSVTEKSSEDMRHIVHKQNIHRRMGTIMKPALSPISSRPCSASQMRPSNPLTPRPSSALAQWKKEGSPQPRPGVRIVALTEGGVAERSKELAVDDLIVEINGQFVLNSPLEPVIAAMKEADSVSLVVARSKLSEVKPEEKDNKTDYKDDIKALTLQIQNLVTRVSEMQNDLKKKDDKIKTLKKMVKKNSGDGKGKIYESVQVLV</sequence>
<dbReference type="Gene3D" id="2.30.42.10">
    <property type="match status" value="1"/>
</dbReference>
<dbReference type="Gene3D" id="1.10.150.50">
    <property type="entry name" value="Transcription Factor, Ets-1"/>
    <property type="match status" value="1"/>
</dbReference>
<feature type="region of interest" description="Disordered" evidence="2">
    <location>
        <begin position="646"/>
        <end position="689"/>
    </location>
</feature>
<dbReference type="AlphaFoldDB" id="A0A3M6V3H7"/>
<dbReference type="InterPro" id="IPR001478">
    <property type="entry name" value="PDZ"/>
</dbReference>
<feature type="domain" description="SAM" evidence="3">
    <location>
        <begin position="15"/>
        <end position="78"/>
    </location>
</feature>
<comment type="caution">
    <text evidence="6">The sequence shown here is derived from an EMBL/GenBank/DDBJ whole genome shotgun (WGS) entry which is preliminary data.</text>
</comment>
<name>A0A3M6V3H7_POCDA</name>
<feature type="region of interest" description="Disordered" evidence="2">
    <location>
        <begin position="344"/>
        <end position="395"/>
    </location>
</feature>
<accession>A0A3M6V3H7</accession>
<feature type="compositionally biased region" description="Basic and acidic residues" evidence="2">
    <location>
        <begin position="675"/>
        <end position="689"/>
    </location>
</feature>
<dbReference type="SMART" id="SM00228">
    <property type="entry name" value="PDZ"/>
    <property type="match status" value="1"/>
</dbReference>
<evidence type="ECO:0000259" key="4">
    <source>
        <dbReference type="PROSITE" id="PS50106"/>
    </source>
</evidence>
<dbReference type="PROSITE" id="PS50200">
    <property type="entry name" value="RA"/>
    <property type="match status" value="2"/>
</dbReference>
<organism evidence="6 7">
    <name type="scientific">Pocillopora damicornis</name>
    <name type="common">Cauliflower coral</name>
    <name type="synonym">Millepora damicornis</name>
    <dbReference type="NCBI Taxonomy" id="46731"/>
    <lineage>
        <taxon>Eukaryota</taxon>
        <taxon>Metazoa</taxon>
        <taxon>Cnidaria</taxon>
        <taxon>Anthozoa</taxon>
        <taxon>Hexacorallia</taxon>
        <taxon>Scleractinia</taxon>
        <taxon>Astrocoeniina</taxon>
        <taxon>Pocilloporidae</taxon>
        <taxon>Pocillopora</taxon>
    </lineage>
</organism>
<dbReference type="PROSITE" id="PS50105">
    <property type="entry name" value="SAM_DOMAIN"/>
    <property type="match status" value="1"/>
</dbReference>
<evidence type="ECO:0000259" key="5">
    <source>
        <dbReference type="PROSITE" id="PS50200"/>
    </source>
</evidence>
<feature type="region of interest" description="Disordered" evidence="2">
    <location>
        <begin position="115"/>
        <end position="161"/>
    </location>
</feature>
<feature type="compositionally biased region" description="Polar residues" evidence="2">
    <location>
        <begin position="713"/>
        <end position="738"/>
    </location>
</feature>
<dbReference type="SMART" id="SM00314">
    <property type="entry name" value="RA"/>
    <property type="match status" value="2"/>
</dbReference>
<dbReference type="InterPro" id="IPR000159">
    <property type="entry name" value="RA_dom"/>
</dbReference>
<dbReference type="Proteomes" id="UP000275408">
    <property type="component" value="Unassembled WGS sequence"/>
</dbReference>
<dbReference type="GO" id="GO:0045743">
    <property type="term" value="P:positive regulation of fibroblast growth factor receptor signaling pathway"/>
    <property type="evidence" value="ECO:0007669"/>
    <property type="project" value="TreeGrafter"/>
</dbReference>
<dbReference type="PROSITE" id="PS50106">
    <property type="entry name" value="PDZ"/>
    <property type="match status" value="1"/>
</dbReference>
<dbReference type="PANTHER" id="PTHR21298">
    <property type="entry name" value="GH01721P"/>
    <property type="match status" value="1"/>
</dbReference>
<gene>
    <name evidence="6" type="ORF">pdam_00021314</name>
</gene>
<dbReference type="CDD" id="cd09487">
    <property type="entry name" value="SAM_superfamily"/>
    <property type="match status" value="1"/>
</dbReference>
<dbReference type="Pfam" id="PF00536">
    <property type="entry name" value="SAM_1"/>
    <property type="match status" value="1"/>
</dbReference>
<dbReference type="SUPFAM" id="SSF50156">
    <property type="entry name" value="PDZ domain-like"/>
    <property type="match status" value="1"/>
</dbReference>
<feature type="region of interest" description="Disordered" evidence="2">
    <location>
        <begin position="485"/>
        <end position="551"/>
    </location>
</feature>
<evidence type="ECO:0000259" key="3">
    <source>
        <dbReference type="PROSITE" id="PS50105"/>
    </source>
</evidence>
<evidence type="ECO:0000313" key="7">
    <source>
        <dbReference type="Proteomes" id="UP000275408"/>
    </source>
</evidence>
<dbReference type="SUPFAM" id="SSF47769">
    <property type="entry name" value="SAM/Pointed domain"/>
    <property type="match status" value="1"/>
</dbReference>
<dbReference type="Gene3D" id="3.10.20.90">
    <property type="entry name" value="Phosphatidylinositol 3-kinase Catalytic Subunit, Chain A, domain 1"/>
    <property type="match status" value="2"/>
</dbReference>
<feature type="compositionally biased region" description="Basic and acidic residues" evidence="2">
    <location>
        <begin position="503"/>
        <end position="513"/>
    </location>
</feature>
<dbReference type="GO" id="GO:0007165">
    <property type="term" value="P:signal transduction"/>
    <property type="evidence" value="ECO:0007669"/>
    <property type="project" value="InterPro"/>
</dbReference>
<dbReference type="OrthoDB" id="3908708at2759"/>
<keyword evidence="7" id="KW-1185">Reference proteome</keyword>
<dbReference type="SMART" id="SM00454">
    <property type="entry name" value="SAM"/>
    <property type="match status" value="1"/>
</dbReference>
<evidence type="ECO:0000256" key="1">
    <source>
        <dbReference type="SAM" id="Coils"/>
    </source>
</evidence>
<feature type="domain" description="PDZ" evidence="4">
    <location>
        <begin position="752"/>
        <end position="799"/>
    </location>
</feature>
<proteinExistence type="predicted"/>
<feature type="compositionally biased region" description="Polar residues" evidence="2">
    <location>
        <begin position="349"/>
        <end position="376"/>
    </location>
</feature>
<dbReference type="Pfam" id="PF00595">
    <property type="entry name" value="PDZ"/>
    <property type="match status" value="1"/>
</dbReference>
<reference evidence="6 7" key="1">
    <citation type="journal article" date="2018" name="Sci. Rep.">
        <title>Comparative analysis of the Pocillopora damicornis genome highlights role of immune system in coral evolution.</title>
        <authorList>
            <person name="Cunning R."/>
            <person name="Bay R.A."/>
            <person name="Gillette P."/>
            <person name="Baker A.C."/>
            <person name="Traylor-Knowles N."/>
        </authorList>
    </citation>
    <scope>NUCLEOTIDE SEQUENCE [LARGE SCALE GENOMIC DNA]</scope>
    <source>
        <strain evidence="6">RSMAS</strain>
        <tissue evidence="6">Whole animal</tissue>
    </source>
</reference>
<dbReference type="PANTHER" id="PTHR21298:SF2">
    <property type="entry name" value="GH01721P"/>
    <property type="match status" value="1"/>
</dbReference>
<feature type="domain" description="Ras-associating" evidence="5">
    <location>
        <begin position="149"/>
        <end position="244"/>
    </location>
</feature>
<dbReference type="CDD" id="cd00136">
    <property type="entry name" value="PDZ_canonical"/>
    <property type="match status" value="1"/>
</dbReference>
<evidence type="ECO:0000256" key="2">
    <source>
        <dbReference type="SAM" id="MobiDB-lite"/>
    </source>
</evidence>
<dbReference type="InterPro" id="IPR036034">
    <property type="entry name" value="PDZ_sf"/>
</dbReference>
<dbReference type="InterPro" id="IPR029071">
    <property type="entry name" value="Ubiquitin-like_domsf"/>
</dbReference>
<feature type="compositionally biased region" description="Low complexity" evidence="2">
    <location>
        <begin position="649"/>
        <end position="668"/>
    </location>
</feature>
<keyword evidence="1" id="KW-0175">Coiled coil</keyword>
<protein>
    <recommendedName>
        <fullName evidence="8">PDZ domain-containing protein</fullName>
    </recommendedName>
</protein>
<dbReference type="GO" id="GO:0045742">
    <property type="term" value="P:positive regulation of epidermal growth factor receptor signaling pathway"/>
    <property type="evidence" value="ECO:0007669"/>
    <property type="project" value="TreeGrafter"/>
</dbReference>
<evidence type="ECO:0008006" key="8">
    <source>
        <dbReference type="Google" id="ProtNLM"/>
    </source>
</evidence>
<dbReference type="InterPro" id="IPR001660">
    <property type="entry name" value="SAM"/>
</dbReference>
<evidence type="ECO:0000313" key="6">
    <source>
        <dbReference type="EMBL" id="RMX60379.1"/>
    </source>
</evidence>
<dbReference type="SUPFAM" id="SSF54236">
    <property type="entry name" value="Ubiquitin-like"/>
    <property type="match status" value="2"/>
</dbReference>
<feature type="region of interest" description="Disordered" evidence="2">
    <location>
        <begin position="425"/>
        <end position="448"/>
    </location>
</feature>